<keyword evidence="12" id="KW-1133">Transmembrane helix</keyword>
<dbReference type="GO" id="GO:0008395">
    <property type="term" value="F:steroid hydroxylase activity"/>
    <property type="evidence" value="ECO:0007669"/>
    <property type="project" value="TreeGrafter"/>
</dbReference>
<dbReference type="SUPFAM" id="SSF48264">
    <property type="entry name" value="Cytochrome P450"/>
    <property type="match status" value="1"/>
</dbReference>
<comment type="cofactor">
    <cofactor evidence="10">
        <name>heme</name>
        <dbReference type="ChEBI" id="CHEBI:30413"/>
    </cofactor>
</comment>
<evidence type="ECO:0000256" key="7">
    <source>
        <dbReference type="ARBA" id="ARBA00023002"/>
    </source>
</evidence>
<keyword evidence="12" id="KW-0472">Membrane</keyword>
<dbReference type="PANTHER" id="PTHR24302:SF15">
    <property type="entry name" value="FATTY-ACID PEROXYGENASE"/>
    <property type="match status" value="1"/>
</dbReference>
<keyword evidence="7 11" id="KW-0560">Oxidoreductase</keyword>
<dbReference type="InterPro" id="IPR002401">
    <property type="entry name" value="Cyt_P450_E_grp-I"/>
</dbReference>
<feature type="transmembrane region" description="Helical" evidence="12">
    <location>
        <begin position="220"/>
        <end position="242"/>
    </location>
</feature>
<keyword evidence="11" id="KW-0503">Monooxygenase</keyword>
<gene>
    <name evidence="13" type="ORF">SNE40_017837</name>
</gene>
<dbReference type="PRINTS" id="PR00463">
    <property type="entry name" value="EP450I"/>
</dbReference>
<comment type="function">
    <text evidence="9">Cytochromes P450 are a group of heme-thiolate monooxygenases. They oxidize a variety of structurally unrelated compounds, including steroids, fatty acids, and xenobiotics.</text>
</comment>
<dbReference type="GO" id="GO:0016705">
    <property type="term" value="F:oxidoreductase activity, acting on paired donors, with incorporation or reduction of molecular oxygen"/>
    <property type="evidence" value="ECO:0007669"/>
    <property type="project" value="InterPro"/>
</dbReference>
<evidence type="ECO:0000256" key="11">
    <source>
        <dbReference type="RuleBase" id="RU000461"/>
    </source>
</evidence>
<keyword evidence="5 10" id="KW-0479">Metal-binding</keyword>
<keyword evidence="8 10" id="KW-0408">Iron</keyword>
<dbReference type="Gene3D" id="1.10.630.10">
    <property type="entry name" value="Cytochrome P450"/>
    <property type="match status" value="1"/>
</dbReference>
<evidence type="ECO:0000256" key="10">
    <source>
        <dbReference type="PIRSR" id="PIRSR602401-1"/>
    </source>
</evidence>
<dbReference type="CDD" id="cd11055">
    <property type="entry name" value="CYP3A-like"/>
    <property type="match status" value="1"/>
</dbReference>
<name>A0AAN8JEK9_PATCE</name>
<dbReference type="GO" id="GO:0005789">
    <property type="term" value="C:endoplasmic reticulum membrane"/>
    <property type="evidence" value="ECO:0007669"/>
    <property type="project" value="UniProtKB-SubCell"/>
</dbReference>
<keyword evidence="4 10" id="KW-0349">Heme</keyword>
<feature type="transmembrane region" description="Helical" evidence="12">
    <location>
        <begin position="12"/>
        <end position="29"/>
    </location>
</feature>
<dbReference type="InterPro" id="IPR017972">
    <property type="entry name" value="Cyt_P450_CS"/>
</dbReference>
<dbReference type="FunFam" id="1.10.630.10:FF:000042">
    <property type="entry name" value="Cytochrome P450"/>
    <property type="match status" value="1"/>
</dbReference>
<dbReference type="InterPro" id="IPR050705">
    <property type="entry name" value="Cytochrome_P450_3A"/>
</dbReference>
<feature type="binding site" description="axial binding residue" evidence="10">
    <location>
        <position position="443"/>
    </location>
    <ligand>
        <name>heme</name>
        <dbReference type="ChEBI" id="CHEBI:30413"/>
    </ligand>
    <ligandPart>
        <name>Fe</name>
        <dbReference type="ChEBI" id="CHEBI:18248"/>
    </ligandPart>
</feature>
<dbReference type="PRINTS" id="PR00385">
    <property type="entry name" value="P450"/>
</dbReference>
<dbReference type="AlphaFoldDB" id="A0AAN8JEK9"/>
<keyword evidence="6" id="KW-0256">Endoplasmic reticulum</keyword>
<comment type="similarity">
    <text evidence="3 11">Belongs to the cytochrome P450 family.</text>
</comment>
<dbReference type="EMBL" id="JAZGQO010000011">
    <property type="protein sequence ID" value="KAK6174594.1"/>
    <property type="molecule type" value="Genomic_DNA"/>
</dbReference>
<comment type="subcellular location">
    <subcellularLocation>
        <location evidence="2">Endoplasmic reticulum membrane</location>
        <topology evidence="2">Peripheral membrane protein</topology>
    </subcellularLocation>
    <subcellularLocation>
        <location evidence="1">Microsome membrane</location>
        <topology evidence="1">Peripheral membrane protein</topology>
    </subcellularLocation>
</comment>
<keyword evidence="12" id="KW-0812">Transmembrane</keyword>
<accession>A0AAN8JEK9</accession>
<evidence type="ECO:0000256" key="3">
    <source>
        <dbReference type="ARBA" id="ARBA00010617"/>
    </source>
</evidence>
<keyword evidence="6" id="KW-0492">Microsome</keyword>
<evidence type="ECO:0000256" key="9">
    <source>
        <dbReference type="ARBA" id="ARBA00043906"/>
    </source>
</evidence>
<dbReference type="GO" id="GO:0005506">
    <property type="term" value="F:iron ion binding"/>
    <property type="evidence" value="ECO:0007669"/>
    <property type="project" value="InterPro"/>
</dbReference>
<dbReference type="PROSITE" id="PS00086">
    <property type="entry name" value="CYTOCHROME_P450"/>
    <property type="match status" value="1"/>
</dbReference>
<dbReference type="Proteomes" id="UP001347796">
    <property type="component" value="Unassembled WGS sequence"/>
</dbReference>
<dbReference type="InterPro" id="IPR001128">
    <property type="entry name" value="Cyt_P450"/>
</dbReference>
<dbReference type="PANTHER" id="PTHR24302">
    <property type="entry name" value="CYTOCHROME P450 FAMILY 3"/>
    <property type="match status" value="1"/>
</dbReference>
<proteinExistence type="inferred from homology"/>
<dbReference type="GO" id="GO:0020037">
    <property type="term" value="F:heme binding"/>
    <property type="evidence" value="ECO:0007669"/>
    <property type="project" value="InterPro"/>
</dbReference>
<protein>
    <recommendedName>
        <fullName evidence="15">Cytochrome P450</fullName>
    </recommendedName>
</protein>
<organism evidence="13 14">
    <name type="scientific">Patella caerulea</name>
    <name type="common">Rayed Mediterranean limpet</name>
    <dbReference type="NCBI Taxonomy" id="87958"/>
    <lineage>
        <taxon>Eukaryota</taxon>
        <taxon>Metazoa</taxon>
        <taxon>Spiralia</taxon>
        <taxon>Lophotrochozoa</taxon>
        <taxon>Mollusca</taxon>
        <taxon>Gastropoda</taxon>
        <taxon>Patellogastropoda</taxon>
        <taxon>Patelloidea</taxon>
        <taxon>Patellidae</taxon>
        <taxon>Patella</taxon>
    </lineage>
</organism>
<evidence type="ECO:0000313" key="14">
    <source>
        <dbReference type="Proteomes" id="UP001347796"/>
    </source>
</evidence>
<evidence type="ECO:0000313" key="13">
    <source>
        <dbReference type="EMBL" id="KAK6174594.1"/>
    </source>
</evidence>
<evidence type="ECO:0008006" key="15">
    <source>
        <dbReference type="Google" id="ProtNLM"/>
    </source>
</evidence>
<evidence type="ECO:0000256" key="1">
    <source>
        <dbReference type="ARBA" id="ARBA00004174"/>
    </source>
</evidence>
<comment type="caution">
    <text evidence="13">The sequence shown here is derived from an EMBL/GenBank/DDBJ whole genome shotgun (WGS) entry which is preliminary data.</text>
</comment>
<evidence type="ECO:0000256" key="8">
    <source>
        <dbReference type="ARBA" id="ARBA00023004"/>
    </source>
</evidence>
<dbReference type="Pfam" id="PF00067">
    <property type="entry name" value="p450"/>
    <property type="match status" value="1"/>
</dbReference>
<evidence type="ECO:0000256" key="5">
    <source>
        <dbReference type="ARBA" id="ARBA00022723"/>
    </source>
</evidence>
<sequence>MACFGCETLLWIVAIVILLAAAFYFYITWTHRVFKNAGIPGPEPGLLGLVPEYRKRTMGDIDIELHKKYGKILGYFNARLPVLSVADPDTIKDICIKHFSHFADRPNIFPMDKYEKGFLTLVRGAKWKSSRSVMTPIFSSGKLREMMPLMQTCTENLLKHLEQHAHSGKSVDVKTFIKGYSLDVICSVAFGIDVDSQNEPDNPVIKACIKAMKLEMTDPYILLCATFPFLTGVFESVGIGFMPSDCKSVFTKLIDDIIKERKENPSKRKDFLQLLINANEETKDKEDGLAFTYYDIWSGAVVFLLAGYDTSSTALTFALYNLATHPEVQERVVEEINTNFGKDEVADHDNVGKLTYLQMVIDETLRMYPPLTKTSRAVKQEMELNGYKITKEMEIFLPIYAIHRDPDYWENPDRFDPERFSPEQKSSRHPYCYLPFGVGPRNCIGNRLALMEIKTVLVSILRKYRVICSPETERPTIELTPGDFMCRAKNGVFVKLEKRHG</sequence>
<evidence type="ECO:0000256" key="2">
    <source>
        <dbReference type="ARBA" id="ARBA00004406"/>
    </source>
</evidence>
<evidence type="ECO:0000256" key="4">
    <source>
        <dbReference type="ARBA" id="ARBA00022617"/>
    </source>
</evidence>
<evidence type="ECO:0000256" key="6">
    <source>
        <dbReference type="ARBA" id="ARBA00022848"/>
    </source>
</evidence>
<keyword evidence="14" id="KW-1185">Reference proteome</keyword>
<dbReference type="InterPro" id="IPR036396">
    <property type="entry name" value="Cyt_P450_sf"/>
</dbReference>
<reference evidence="13 14" key="1">
    <citation type="submission" date="2024-01" db="EMBL/GenBank/DDBJ databases">
        <title>The genome of the rayed Mediterranean limpet Patella caerulea (Linnaeus, 1758).</title>
        <authorList>
            <person name="Anh-Thu Weber A."/>
            <person name="Halstead-Nussloch G."/>
        </authorList>
    </citation>
    <scope>NUCLEOTIDE SEQUENCE [LARGE SCALE GENOMIC DNA]</scope>
    <source>
        <strain evidence="13">AATW-2023a</strain>
        <tissue evidence="13">Whole specimen</tissue>
    </source>
</reference>
<evidence type="ECO:0000256" key="12">
    <source>
        <dbReference type="SAM" id="Phobius"/>
    </source>
</evidence>